<name>K0K9W5_SACES</name>
<dbReference type="HOGENOM" id="CLU_151185_2_1_11"/>
<organism evidence="3 4">
    <name type="scientific">Saccharothrix espanaensis (strain ATCC 51144 / DSM 44229 / JCM 9112 / NBRC 15066 / NRRL 15764)</name>
    <dbReference type="NCBI Taxonomy" id="1179773"/>
    <lineage>
        <taxon>Bacteria</taxon>
        <taxon>Bacillati</taxon>
        <taxon>Actinomycetota</taxon>
        <taxon>Actinomycetes</taxon>
        <taxon>Pseudonocardiales</taxon>
        <taxon>Pseudonocardiaceae</taxon>
        <taxon>Saccharothrix</taxon>
    </lineage>
</organism>
<proteinExistence type="inferred from homology"/>
<evidence type="ECO:0000313" key="4">
    <source>
        <dbReference type="Proteomes" id="UP000006281"/>
    </source>
</evidence>
<dbReference type="InterPro" id="IPR036689">
    <property type="entry name" value="ESAT-6-like_sf"/>
</dbReference>
<evidence type="ECO:0000313" key="3">
    <source>
        <dbReference type="EMBL" id="CCH35106.1"/>
    </source>
</evidence>
<dbReference type="Gene3D" id="1.10.287.1060">
    <property type="entry name" value="ESAT-6-like"/>
    <property type="match status" value="1"/>
</dbReference>
<sequence length="105" mass="10958">MAGYATGVPALENAAKDIMSTNGNVQGILNNLRNTIDGLAPAWKGSAADAFNNLMARFNDDAAKLQEALVAIAEQITGSVQTYVQQEEEQSSEMSTILGRLGGGA</sequence>
<dbReference type="BioCyc" id="SESP1179773:BN6_RS38155-MONOMER"/>
<protein>
    <recommendedName>
        <fullName evidence="1">ESAT-6-like protein</fullName>
    </recommendedName>
</protein>
<dbReference type="OrthoDB" id="4554345at2"/>
<comment type="similarity">
    <text evidence="1">Belongs to the WXG100 family.</text>
</comment>
<reference evidence="3 4" key="1">
    <citation type="journal article" date="2012" name="BMC Genomics">
        <title>Complete genome sequence of Saccharothrix espanaensis DSM 44229T and comparison to the other completely sequenced Pseudonocardiaceae.</title>
        <authorList>
            <person name="Strobel T."/>
            <person name="Al-Dilaimi A."/>
            <person name="Blom J."/>
            <person name="Gessner A."/>
            <person name="Kalinowski J."/>
            <person name="Luzhetska M."/>
            <person name="Puhler A."/>
            <person name="Szczepanowski R."/>
            <person name="Bechthold A."/>
            <person name="Ruckert C."/>
        </authorList>
    </citation>
    <scope>NUCLEOTIDE SEQUENCE [LARGE SCALE GENOMIC DNA]</scope>
    <source>
        <strain evidence="4">ATCC 51144 / DSM 44229 / JCM 9112 / NBRC 15066 / NRRL 15764</strain>
    </source>
</reference>
<dbReference type="Proteomes" id="UP000006281">
    <property type="component" value="Chromosome"/>
</dbReference>
<feature type="coiled-coil region" evidence="2">
    <location>
        <begin position="48"/>
        <end position="75"/>
    </location>
</feature>
<dbReference type="InterPro" id="IPR010310">
    <property type="entry name" value="T7SS_ESAT-6-like"/>
</dbReference>
<dbReference type="STRING" id="1179773.BN6_78880"/>
<dbReference type="NCBIfam" id="TIGR03930">
    <property type="entry name" value="WXG100_ESAT6"/>
    <property type="match status" value="1"/>
</dbReference>
<dbReference type="Pfam" id="PF06013">
    <property type="entry name" value="WXG100"/>
    <property type="match status" value="1"/>
</dbReference>
<keyword evidence="2" id="KW-0175">Coiled coil</keyword>
<accession>K0K9W5</accession>
<dbReference type="PATRIC" id="fig|1179773.3.peg.7964"/>
<evidence type="ECO:0000256" key="2">
    <source>
        <dbReference type="SAM" id="Coils"/>
    </source>
</evidence>
<gene>
    <name evidence="3" type="ordered locus">BN6_78880</name>
</gene>
<keyword evidence="4" id="KW-1185">Reference proteome</keyword>
<evidence type="ECO:0000256" key="1">
    <source>
        <dbReference type="RuleBase" id="RU362001"/>
    </source>
</evidence>
<dbReference type="KEGG" id="sesp:BN6_78880"/>
<dbReference type="eggNOG" id="COG4842">
    <property type="taxonomic scope" value="Bacteria"/>
</dbReference>
<dbReference type="SUPFAM" id="SSF140453">
    <property type="entry name" value="EsxAB dimer-like"/>
    <property type="match status" value="1"/>
</dbReference>
<dbReference type="RefSeq" id="WP_015105215.1">
    <property type="nucleotide sequence ID" value="NC_019673.1"/>
</dbReference>
<dbReference type="AlphaFoldDB" id="K0K9W5"/>
<dbReference type="EMBL" id="HE804045">
    <property type="protein sequence ID" value="CCH35106.1"/>
    <property type="molecule type" value="Genomic_DNA"/>
</dbReference>